<protein>
    <recommendedName>
        <fullName evidence="5">RxLR effector protein</fullName>
    </recommendedName>
</protein>
<sequence length="154" mass="17033">MRLSYVLLVATATTLLASGNALSAATNADQTADISAMGSPDLVTSLEIGNGAGDEKRFLRSHRAEEDDDDSNENENENEEEERAGGANLFTTSKLNEMLSGVKTFDRFARWKRDGWIPTAIFNKFGTKSKYKELASMYNRNYDTIRVKPVNAGR</sequence>
<feature type="compositionally biased region" description="Basic and acidic residues" evidence="6">
    <location>
        <begin position="54"/>
        <end position="65"/>
    </location>
</feature>
<dbReference type="EMBL" id="DS566088">
    <property type="status" value="NOT_ANNOTATED_CDS"/>
    <property type="molecule type" value="Genomic_DNA"/>
</dbReference>
<dbReference type="InParanoid" id="H3H0B1"/>
<evidence type="ECO:0000256" key="4">
    <source>
        <dbReference type="ARBA" id="ARBA00022729"/>
    </source>
</evidence>
<dbReference type="Proteomes" id="UP000005238">
    <property type="component" value="Unassembled WGS sequence"/>
</dbReference>
<keyword evidence="3 5" id="KW-0964">Secreted</keyword>
<dbReference type="RefSeq" id="XP_067750524.1">
    <property type="nucleotide sequence ID" value="XM_067895830.1"/>
</dbReference>
<feature type="chain" id="PRO_5028522013" description="RxLR effector protein" evidence="5">
    <location>
        <begin position="20"/>
        <end position="154"/>
    </location>
</feature>
<evidence type="ECO:0000256" key="1">
    <source>
        <dbReference type="ARBA" id="ARBA00004613"/>
    </source>
</evidence>
<dbReference type="VEuPathDB" id="FungiDB:KRP23_3163"/>
<dbReference type="eggNOG" id="ENOG502R7Q8">
    <property type="taxonomic scope" value="Eukaryota"/>
</dbReference>
<dbReference type="InterPro" id="IPR031825">
    <property type="entry name" value="RXLR"/>
</dbReference>
<evidence type="ECO:0000256" key="5">
    <source>
        <dbReference type="RuleBase" id="RU367124"/>
    </source>
</evidence>
<feature type="signal peptide" evidence="5">
    <location>
        <begin position="1"/>
        <end position="19"/>
    </location>
</feature>
<comment type="subcellular location">
    <subcellularLocation>
        <location evidence="1 5">Secreted</location>
    </subcellularLocation>
</comment>
<dbReference type="GeneID" id="94223797"/>
<reference evidence="7" key="2">
    <citation type="submission" date="2015-06" db="UniProtKB">
        <authorList>
            <consortium name="EnsemblProtists"/>
        </authorList>
    </citation>
    <scope>IDENTIFICATION</scope>
    <source>
        <strain evidence="7">Pr102</strain>
    </source>
</reference>
<dbReference type="AlphaFoldDB" id="H3H0B1"/>
<dbReference type="Pfam" id="PF16810">
    <property type="entry name" value="RXLR"/>
    <property type="match status" value="1"/>
</dbReference>
<name>H3H0B1_PHYRM</name>
<dbReference type="OrthoDB" id="125999at2759"/>
<accession>H3H0B1</accession>
<comment type="domain">
    <text evidence="5">The RxLR-dEER motif acts to carry the protein into the host cell cytoplasm through binding to cell surface phosphatidylinositol-3-phosphate.</text>
</comment>
<proteinExistence type="inferred from homology"/>
<evidence type="ECO:0000256" key="3">
    <source>
        <dbReference type="ARBA" id="ARBA00022525"/>
    </source>
</evidence>
<dbReference type="OMA" id="DYTTYNL"/>
<organism evidence="7 8">
    <name type="scientific">Phytophthora ramorum</name>
    <name type="common">Sudden oak death agent</name>
    <dbReference type="NCBI Taxonomy" id="164328"/>
    <lineage>
        <taxon>Eukaryota</taxon>
        <taxon>Sar</taxon>
        <taxon>Stramenopiles</taxon>
        <taxon>Oomycota</taxon>
        <taxon>Peronosporomycetes</taxon>
        <taxon>Peronosporales</taxon>
        <taxon>Peronosporaceae</taxon>
        <taxon>Phytophthora</taxon>
    </lineage>
</organism>
<evidence type="ECO:0000313" key="8">
    <source>
        <dbReference type="Proteomes" id="UP000005238"/>
    </source>
</evidence>
<keyword evidence="4 5" id="KW-0732">Signal</keyword>
<comment type="function">
    <text evidence="5">Effector that suppresses plant defense responses during pathogen infection.</text>
</comment>
<dbReference type="GO" id="GO:0005576">
    <property type="term" value="C:extracellular region"/>
    <property type="evidence" value="ECO:0007669"/>
    <property type="project" value="UniProtKB-SubCell"/>
</dbReference>
<comment type="similarity">
    <text evidence="2 5">Belongs to the RxLR effector family.</text>
</comment>
<dbReference type="VEuPathDB" id="FungiDB:KRP22_10581"/>
<dbReference type="EnsemblProtists" id="Phyra83582">
    <property type="protein sequence ID" value="Phyra83582"/>
    <property type="gene ID" value="Phyra83582"/>
</dbReference>
<feature type="region of interest" description="Disordered" evidence="6">
    <location>
        <begin position="54"/>
        <end position="89"/>
    </location>
</feature>
<evidence type="ECO:0000256" key="2">
    <source>
        <dbReference type="ARBA" id="ARBA00010400"/>
    </source>
</evidence>
<keyword evidence="8" id="KW-1185">Reference proteome</keyword>
<reference evidence="8" key="1">
    <citation type="journal article" date="2006" name="Science">
        <title>Phytophthora genome sequences uncover evolutionary origins and mechanisms of pathogenesis.</title>
        <authorList>
            <person name="Tyler B.M."/>
            <person name="Tripathy S."/>
            <person name="Zhang X."/>
            <person name="Dehal P."/>
            <person name="Jiang R.H."/>
            <person name="Aerts A."/>
            <person name="Arredondo F.D."/>
            <person name="Baxter L."/>
            <person name="Bensasson D."/>
            <person name="Beynon J.L."/>
            <person name="Chapman J."/>
            <person name="Damasceno C.M."/>
            <person name="Dorrance A.E."/>
            <person name="Dou D."/>
            <person name="Dickerman A.W."/>
            <person name="Dubchak I.L."/>
            <person name="Garbelotto M."/>
            <person name="Gijzen M."/>
            <person name="Gordon S.G."/>
            <person name="Govers F."/>
            <person name="Grunwald N.J."/>
            <person name="Huang W."/>
            <person name="Ivors K.L."/>
            <person name="Jones R.W."/>
            <person name="Kamoun S."/>
            <person name="Krampis K."/>
            <person name="Lamour K.H."/>
            <person name="Lee M.K."/>
            <person name="McDonald W.H."/>
            <person name="Medina M."/>
            <person name="Meijer H.J."/>
            <person name="Nordberg E.K."/>
            <person name="Maclean D.J."/>
            <person name="Ospina-Giraldo M.D."/>
            <person name="Morris P.F."/>
            <person name="Phuntumart V."/>
            <person name="Putnam N.H."/>
            <person name="Rash S."/>
            <person name="Rose J.K."/>
            <person name="Sakihama Y."/>
            <person name="Salamov A.A."/>
            <person name="Savidor A."/>
            <person name="Scheuring C.F."/>
            <person name="Smith B.M."/>
            <person name="Sobral B.W."/>
            <person name="Terry A."/>
            <person name="Torto-Alalibo T.A."/>
            <person name="Win J."/>
            <person name="Xu Z."/>
            <person name="Zhang H."/>
            <person name="Grigoriev I.V."/>
            <person name="Rokhsar D.S."/>
            <person name="Boore J.L."/>
        </authorList>
    </citation>
    <scope>NUCLEOTIDE SEQUENCE [LARGE SCALE GENOMIC DNA]</scope>
    <source>
        <strain evidence="8">Pr102</strain>
    </source>
</reference>
<evidence type="ECO:0000313" key="7">
    <source>
        <dbReference type="EnsemblProtists" id="Phyra83582"/>
    </source>
</evidence>
<dbReference type="HOGENOM" id="CLU_140049_0_0_1"/>
<evidence type="ECO:0000256" key="6">
    <source>
        <dbReference type="SAM" id="MobiDB-lite"/>
    </source>
</evidence>
<feature type="compositionally biased region" description="Acidic residues" evidence="6">
    <location>
        <begin position="66"/>
        <end position="82"/>
    </location>
</feature>